<evidence type="ECO:0000313" key="2">
    <source>
        <dbReference type="Proteomes" id="UP001477672"/>
    </source>
</evidence>
<keyword evidence="2" id="KW-1185">Reference proteome</keyword>
<organism evidence="1 2">
    <name type="scientific">Ruthenibacterium intestinale</name>
    <dbReference type="NCBI Taxonomy" id="3133163"/>
    <lineage>
        <taxon>Bacteria</taxon>
        <taxon>Bacillati</taxon>
        <taxon>Bacillota</taxon>
        <taxon>Clostridia</taxon>
        <taxon>Eubacteriales</taxon>
        <taxon>Oscillospiraceae</taxon>
        <taxon>Ruthenibacterium</taxon>
    </lineage>
</organism>
<sequence>MKHRLSENRALGVTALCCAVLVGVLGIGCAKVRAVAQAPADYYRTSMSADFAAREAAAGSLLALAEGNVDDSLLQSAQAALDESCAAADDPAARYAAGLSLKTAVELLYNAMPADERDGQGSPAQMAWSEFTSRTAILSHAVPEYNELARTAAQKLSGFPAQFLADLAGAHTEEMTA</sequence>
<dbReference type="RefSeq" id="WP_349216893.1">
    <property type="nucleotide sequence ID" value="NZ_JBBMFA010000109.1"/>
</dbReference>
<dbReference type="EMBL" id="JBBMFA010000109">
    <property type="protein sequence ID" value="MEQ2521444.1"/>
    <property type="molecule type" value="Genomic_DNA"/>
</dbReference>
<accession>A0ABV1GI75</accession>
<evidence type="ECO:0000313" key="1">
    <source>
        <dbReference type="EMBL" id="MEQ2521444.1"/>
    </source>
</evidence>
<gene>
    <name evidence="1" type="ORF">WMO24_13555</name>
</gene>
<dbReference type="Proteomes" id="UP001477672">
    <property type="component" value="Unassembled WGS sequence"/>
</dbReference>
<protein>
    <submittedName>
        <fullName evidence="1">Uncharacterized protein</fullName>
    </submittedName>
</protein>
<dbReference type="PROSITE" id="PS51257">
    <property type="entry name" value="PROKAR_LIPOPROTEIN"/>
    <property type="match status" value="1"/>
</dbReference>
<reference evidence="1 2" key="1">
    <citation type="submission" date="2024-03" db="EMBL/GenBank/DDBJ databases">
        <title>Human intestinal bacterial collection.</title>
        <authorList>
            <person name="Pauvert C."/>
            <person name="Hitch T.C.A."/>
            <person name="Clavel T."/>
        </authorList>
    </citation>
    <scope>NUCLEOTIDE SEQUENCE [LARGE SCALE GENOMIC DNA]</scope>
    <source>
        <strain evidence="1 2">CLA-JM-H11</strain>
    </source>
</reference>
<proteinExistence type="predicted"/>
<comment type="caution">
    <text evidence="1">The sequence shown here is derived from an EMBL/GenBank/DDBJ whole genome shotgun (WGS) entry which is preliminary data.</text>
</comment>
<name>A0ABV1GI75_9FIRM</name>